<dbReference type="SUPFAM" id="SSF51679">
    <property type="entry name" value="Bacterial luciferase-like"/>
    <property type="match status" value="1"/>
</dbReference>
<reference evidence="1" key="2">
    <citation type="journal article" date="2015" name="ISME J.">
        <title>A new class of marine Euryarchaeota group II from the Mediterranean deep chlorophyll maximum.</title>
        <authorList>
            <person name="Martin-Cuadrado A.B."/>
            <person name="Garcia-Heredia I."/>
            <person name="Molto A.G."/>
            <person name="Lopez-Ubeda R."/>
            <person name="Kimes N."/>
            <person name="Lopez-Garcia P."/>
            <person name="Moreira D."/>
            <person name="Rodriguez-Valera F."/>
        </authorList>
    </citation>
    <scope>NUCLEOTIDE SEQUENCE</scope>
</reference>
<dbReference type="GO" id="GO:0016705">
    <property type="term" value="F:oxidoreductase activity, acting on paired donors, with incorporation or reduction of molecular oxygen"/>
    <property type="evidence" value="ECO:0007669"/>
    <property type="project" value="InterPro"/>
</dbReference>
<organism evidence="1">
    <name type="scientific">uncultured Poseidoniia archaeon</name>
    <dbReference type="NCBI Taxonomy" id="1697135"/>
    <lineage>
        <taxon>Archaea</taxon>
        <taxon>Methanobacteriati</taxon>
        <taxon>Thermoplasmatota</taxon>
        <taxon>Candidatus Poseidoniia</taxon>
        <taxon>environmental samples</taxon>
    </lineage>
</organism>
<proteinExistence type="predicted"/>
<name>A0A1B1TEA4_9ARCH</name>
<dbReference type="EMBL" id="KP211896">
    <property type="protein sequence ID" value="ANV80616.1"/>
    <property type="molecule type" value="Genomic_DNA"/>
</dbReference>
<protein>
    <submittedName>
        <fullName evidence="1">Bacterial luciferase domain-containing protein</fullName>
    </submittedName>
</protein>
<reference evidence="1" key="1">
    <citation type="submission" date="2014-11" db="EMBL/GenBank/DDBJ databases">
        <authorList>
            <person name="Zhu J."/>
            <person name="Qi W."/>
            <person name="Song R."/>
        </authorList>
    </citation>
    <scope>NUCLEOTIDE SEQUENCE</scope>
</reference>
<dbReference type="AlphaFoldDB" id="A0A1B1TEA4"/>
<evidence type="ECO:0000313" key="1">
    <source>
        <dbReference type="EMBL" id="ANV80616.1"/>
    </source>
</evidence>
<dbReference type="Gene3D" id="3.20.20.30">
    <property type="entry name" value="Luciferase-like domain"/>
    <property type="match status" value="1"/>
</dbReference>
<sequence length="425" mass="48510">MAEECVRFECGMMLFDIFFSISQTPDTSGYIPSEKEMFSNFFEQVDLADELGFGVGWVAQAHLSTEIQKRNNTPVVPHYPGEVGLCTDFFQIAQKMFSRTKKMEVGSAVLSILASGGPIAIAERVGAFLALHGMDGMEDRKLHIGFSAGRFEFMARPYGIIPRNIVEEAAWPALRGQIFAEASEIFLRLLNGEVISSNMIRDTVLTRENFRSDEDWKKVQDAAKEFFDLKELTETVEIPNRYDFEEIKTIPQNWRRDLLNLVLGSHDPNLQIEVNKWRPVQVFNLSITPPHIIEETHERMAENYHLDGGKWNRGMMPRTIMVFVNNEEGLSSEEQSIAAKEEAKAALNTYWSALEGTIDPSKVERATDNAVIGNVEEVAEQIIQRFDRNDKLMCWFDFFNHDSERVQRNMKAFMDEVAPIVNGEE</sequence>
<dbReference type="InterPro" id="IPR036661">
    <property type="entry name" value="Luciferase-like_sf"/>
</dbReference>
<accession>A0A1B1TEA4</accession>